<evidence type="ECO:0000259" key="2">
    <source>
        <dbReference type="Pfam" id="PF25973"/>
    </source>
</evidence>
<comment type="caution">
    <text evidence="3">The sequence shown here is derived from an EMBL/GenBank/DDBJ whole genome shotgun (WGS) entry which is preliminary data.</text>
</comment>
<dbReference type="PANTHER" id="PTHR30469:SF15">
    <property type="entry name" value="HLYD FAMILY OF SECRETION PROTEINS"/>
    <property type="match status" value="1"/>
</dbReference>
<dbReference type="Gene3D" id="2.40.50.100">
    <property type="match status" value="1"/>
</dbReference>
<evidence type="ECO:0000256" key="1">
    <source>
        <dbReference type="ARBA" id="ARBA00009477"/>
    </source>
</evidence>
<dbReference type="AlphaFoldDB" id="A0A0Q9Z452"/>
<evidence type="ECO:0000313" key="4">
    <source>
        <dbReference type="Proteomes" id="UP000051643"/>
    </source>
</evidence>
<gene>
    <name evidence="3" type="ORF">APR42_11200</name>
</gene>
<feature type="domain" description="CzcB-like barrel-sandwich hybrid" evidence="2">
    <location>
        <begin position="74"/>
        <end position="215"/>
    </location>
</feature>
<organism evidence="3 4">
    <name type="scientific">Salegentibacter mishustinae</name>
    <dbReference type="NCBI Taxonomy" id="270918"/>
    <lineage>
        <taxon>Bacteria</taxon>
        <taxon>Pseudomonadati</taxon>
        <taxon>Bacteroidota</taxon>
        <taxon>Flavobacteriia</taxon>
        <taxon>Flavobacteriales</taxon>
        <taxon>Flavobacteriaceae</taxon>
        <taxon>Salegentibacter</taxon>
    </lineage>
</organism>
<dbReference type="PANTHER" id="PTHR30469">
    <property type="entry name" value="MULTIDRUG RESISTANCE PROTEIN MDTA"/>
    <property type="match status" value="1"/>
</dbReference>
<dbReference type="Pfam" id="PF25973">
    <property type="entry name" value="BSH_CzcB"/>
    <property type="match status" value="1"/>
</dbReference>
<protein>
    <submittedName>
        <fullName evidence="3">RND transporter</fullName>
    </submittedName>
</protein>
<dbReference type="RefSeq" id="WP_057482979.1">
    <property type="nucleotide sequence ID" value="NZ_BMWR01000005.1"/>
</dbReference>
<dbReference type="OrthoDB" id="1114717at2"/>
<comment type="similarity">
    <text evidence="1">Belongs to the membrane fusion protein (MFP) (TC 8.A.1) family.</text>
</comment>
<proteinExistence type="inferred from homology"/>
<dbReference type="InterPro" id="IPR058647">
    <property type="entry name" value="BSH_CzcB-like"/>
</dbReference>
<dbReference type="NCBIfam" id="TIGR01730">
    <property type="entry name" value="RND_mfp"/>
    <property type="match status" value="1"/>
</dbReference>
<sequence length="380" mass="42757">MDKRKIILSFIGVLLIVLAAFGAKAIIDSNVKEVPEKSKVVKNVFVETVENRNVPIVVPANGNVTALKKLELFSEVQGIFQRSSKDFRPGQRYKRGQVLLSINSEEYAASVRSAKSELFNNITSIMPDLRLDYPDSFQKWQDYLNDFDVNSTVKPLPEPDSDKEKYFITGRGIQSAYYEIKNLEERLRKFNIVAPFDGVLTEAAVNLGTLVRPGQKLGEFIDPSVYELEVAVAKKFSDLLKIGEDVALQDLDGNQTYTGKVSRINARVDRASQTIQVFIRIENPEIREGMYLEAKLDARDEENAIEIPRELLIDRSKVYIVKDSTLVLEEIDPVYFSSNKVVIKGLEEGEKMVSAPVPGAYPGMKVQIQNKKDTAKAEEL</sequence>
<keyword evidence="4" id="KW-1185">Reference proteome</keyword>
<reference evidence="3" key="1">
    <citation type="submission" date="2015-10" db="EMBL/GenBank/DDBJ databases">
        <title>Draft genome sequence of Salegentibacter mishustinae KCTC 12263.</title>
        <authorList>
            <person name="Lin W."/>
            <person name="Zheng Q."/>
        </authorList>
    </citation>
    <scope>NUCLEOTIDE SEQUENCE [LARGE SCALE GENOMIC DNA]</scope>
    <source>
        <strain evidence="3">KCTC 12263</strain>
    </source>
</reference>
<name>A0A0Q9Z452_9FLAO</name>
<dbReference type="InterPro" id="IPR006143">
    <property type="entry name" value="RND_pump_MFP"/>
</dbReference>
<evidence type="ECO:0000313" key="3">
    <source>
        <dbReference type="EMBL" id="KRG27629.1"/>
    </source>
</evidence>
<dbReference type="Gene3D" id="1.10.287.470">
    <property type="entry name" value="Helix hairpin bin"/>
    <property type="match status" value="1"/>
</dbReference>
<dbReference type="SUPFAM" id="SSF111369">
    <property type="entry name" value="HlyD-like secretion proteins"/>
    <property type="match status" value="1"/>
</dbReference>
<dbReference type="Proteomes" id="UP000051643">
    <property type="component" value="Unassembled WGS sequence"/>
</dbReference>
<dbReference type="Gene3D" id="2.40.30.170">
    <property type="match status" value="1"/>
</dbReference>
<dbReference type="GO" id="GO:0015562">
    <property type="term" value="F:efflux transmembrane transporter activity"/>
    <property type="evidence" value="ECO:0007669"/>
    <property type="project" value="TreeGrafter"/>
</dbReference>
<dbReference type="STRING" id="270918.APR42_11200"/>
<dbReference type="EMBL" id="LKTP01000035">
    <property type="protein sequence ID" value="KRG27629.1"/>
    <property type="molecule type" value="Genomic_DNA"/>
</dbReference>
<dbReference type="Gene3D" id="2.40.420.20">
    <property type="match status" value="1"/>
</dbReference>
<dbReference type="GO" id="GO:1990281">
    <property type="term" value="C:efflux pump complex"/>
    <property type="evidence" value="ECO:0007669"/>
    <property type="project" value="TreeGrafter"/>
</dbReference>
<accession>A0A0Q9Z452</accession>